<evidence type="ECO:0000256" key="6">
    <source>
        <dbReference type="ARBA" id="ARBA00023140"/>
    </source>
</evidence>
<proteinExistence type="inferred from homology"/>
<evidence type="ECO:0000313" key="12">
    <source>
        <dbReference type="Proteomes" id="UP000038045"/>
    </source>
</evidence>
<keyword evidence="4" id="KW-0811">Translocation</keyword>
<dbReference type="InterPro" id="IPR025655">
    <property type="entry name" value="PEX14"/>
</dbReference>
<reference evidence="13" key="1">
    <citation type="submission" date="2017-02" db="UniProtKB">
        <authorList>
            <consortium name="WormBaseParasite"/>
        </authorList>
    </citation>
    <scope>IDENTIFICATION</scope>
</reference>
<evidence type="ECO:0000256" key="1">
    <source>
        <dbReference type="ARBA" id="ARBA00005443"/>
    </source>
</evidence>
<evidence type="ECO:0000256" key="2">
    <source>
        <dbReference type="ARBA" id="ARBA00022448"/>
    </source>
</evidence>
<accession>A0A0N4Z6M1</accession>
<keyword evidence="3 10" id="KW-0653">Protein transport</keyword>
<evidence type="ECO:0000313" key="13">
    <source>
        <dbReference type="WBParaSite" id="PTRK_0000282700.1"/>
    </source>
</evidence>
<dbReference type="GO" id="GO:0005778">
    <property type="term" value="C:peroxisomal membrane"/>
    <property type="evidence" value="ECO:0007669"/>
    <property type="project" value="UniProtKB-SubCell"/>
</dbReference>
<dbReference type="AlphaFoldDB" id="A0A0N4Z6M1"/>
<comment type="similarity">
    <text evidence="1 10">Belongs to the peroxin-14 family.</text>
</comment>
<sequence length="227" mass="26026">MSTIEIRNEMVEAAIKFMSNPKVRSTSIDEQKKFLQEKGLTDEEIKKAIEEVGYIPVNHKETFEEKQVHKGDSIFSKIQNILVWSGALYGSYTLIKNYIMPDEKIKVMETQISELQNSLKFLIDSTSQILLVSQEQEKSLNQLMQILSHNVEKDSKTGEMYNDISTIKKLLLGKDQFPSIREPKLTDNNSFHAILSNGDKECGVPSWQMPNSKESIEYEEVQSDNDI</sequence>
<keyword evidence="6 10" id="KW-0576">Peroxisome</keyword>
<evidence type="ECO:0000256" key="3">
    <source>
        <dbReference type="ARBA" id="ARBA00022927"/>
    </source>
</evidence>
<comment type="function">
    <text evidence="10">Component of the PEX13-PEX14 docking complex, a translocon channel that specifically mediates the import of peroxisomal cargo proteins bound to PEX5 receptor. The PEX13-PEX14 docking complex forms a large import pore which can be opened to a diameter of about 9 nm. Mechanistically, PEX5 receptor along with cargo proteins associates with the PEX14 subunit of the PEX13-PEX14 docking complex in the cytosol, leading to the insertion of the receptor into the organelle membrane with the concomitant translocation of the cargo into the peroxisome matrix.</text>
</comment>
<dbReference type="GO" id="GO:0005102">
    <property type="term" value="F:signaling receptor binding"/>
    <property type="evidence" value="ECO:0007669"/>
    <property type="project" value="TreeGrafter"/>
</dbReference>
<dbReference type="Gene3D" id="1.10.10.10">
    <property type="entry name" value="Winged helix-like DNA-binding domain superfamily/Winged helix DNA-binding domain"/>
    <property type="match status" value="1"/>
</dbReference>
<evidence type="ECO:0000256" key="5">
    <source>
        <dbReference type="ARBA" id="ARBA00023136"/>
    </source>
</evidence>
<dbReference type="STRING" id="131310.A0A0N4Z6M1"/>
<dbReference type="InterPro" id="IPR006785">
    <property type="entry name" value="Pex14_N"/>
</dbReference>
<name>A0A0N4Z6M1_PARTI</name>
<evidence type="ECO:0000256" key="7">
    <source>
        <dbReference type="ARBA" id="ARBA00029502"/>
    </source>
</evidence>
<organism evidence="12 13">
    <name type="scientific">Parastrongyloides trichosuri</name>
    <name type="common">Possum-specific nematode worm</name>
    <dbReference type="NCBI Taxonomy" id="131310"/>
    <lineage>
        <taxon>Eukaryota</taxon>
        <taxon>Metazoa</taxon>
        <taxon>Ecdysozoa</taxon>
        <taxon>Nematoda</taxon>
        <taxon>Chromadorea</taxon>
        <taxon>Rhabditida</taxon>
        <taxon>Tylenchina</taxon>
        <taxon>Panagrolaimomorpha</taxon>
        <taxon>Strongyloidoidea</taxon>
        <taxon>Strongyloididae</taxon>
        <taxon>Parastrongyloides</taxon>
    </lineage>
</organism>
<dbReference type="PANTHER" id="PTHR23058:SF0">
    <property type="entry name" value="PEROXISOMAL MEMBRANE PROTEIN PEX14"/>
    <property type="match status" value="1"/>
</dbReference>
<dbReference type="Proteomes" id="UP000038045">
    <property type="component" value="Unplaced"/>
</dbReference>
<keyword evidence="5 10" id="KW-0472">Membrane</keyword>
<dbReference type="Pfam" id="PF04695">
    <property type="entry name" value="Pex14_N"/>
    <property type="match status" value="1"/>
</dbReference>
<dbReference type="WBParaSite" id="PTRK_0000282700.1">
    <property type="protein sequence ID" value="PTRK_0000282700.1"/>
    <property type="gene ID" value="PTRK_0000282700"/>
</dbReference>
<comment type="subcellular location">
    <subcellularLocation>
        <location evidence="9 10">Peroxisome membrane</location>
    </subcellularLocation>
</comment>
<dbReference type="InterPro" id="IPR036388">
    <property type="entry name" value="WH-like_DNA-bd_sf"/>
</dbReference>
<keyword evidence="2 10" id="KW-0813">Transport</keyword>
<keyword evidence="12" id="KW-1185">Reference proteome</keyword>
<evidence type="ECO:0000256" key="10">
    <source>
        <dbReference type="RuleBase" id="RU367032"/>
    </source>
</evidence>
<evidence type="ECO:0000256" key="8">
    <source>
        <dbReference type="ARBA" id="ARBA00029691"/>
    </source>
</evidence>
<evidence type="ECO:0000256" key="4">
    <source>
        <dbReference type="ARBA" id="ARBA00023010"/>
    </source>
</evidence>
<evidence type="ECO:0000259" key="11">
    <source>
        <dbReference type="Pfam" id="PF04695"/>
    </source>
</evidence>
<protein>
    <recommendedName>
        <fullName evidence="7 10">Peroxisomal membrane protein PEX14</fullName>
    </recommendedName>
    <alternativeName>
        <fullName evidence="8 10">Peroxin-14</fullName>
    </alternativeName>
</protein>
<feature type="domain" description="Peroxisome membrane anchor protein Pex14p N-terminal" evidence="11">
    <location>
        <begin position="7"/>
        <end position="51"/>
    </location>
</feature>
<dbReference type="PANTHER" id="PTHR23058">
    <property type="entry name" value="PEROXISOMAL MEMBRANE PROTEIN PEX14"/>
    <property type="match status" value="1"/>
</dbReference>
<evidence type="ECO:0000256" key="9">
    <source>
        <dbReference type="ARBA" id="ARBA00046271"/>
    </source>
</evidence>
<dbReference type="GO" id="GO:1990429">
    <property type="term" value="C:peroxisomal importomer complex"/>
    <property type="evidence" value="ECO:0007669"/>
    <property type="project" value="TreeGrafter"/>
</dbReference>
<dbReference type="GO" id="GO:0016560">
    <property type="term" value="P:protein import into peroxisome matrix, docking"/>
    <property type="evidence" value="ECO:0007669"/>
    <property type="project" value="UniProtKB-UniRule"/>
</dbReference>